<dbReference type="SUPFAM" id="SSF88946">
    <property type="entry name" value="Sigma2 domain of RNA polymerase sigma factors"/>
    <property type="match status" value="1"/>
</dbReference>
<proteinExistence type="predicted"/>
<dbReference type="Gene3D" id="1.10.10.10">
    <property type="entry name" value="Winged helix-like DNA-binding domain superfamily/Winged helix DNA-binding domain"/>
    <property type="match status" value="2"/>
</dbReference>
<dbReference type="PANTHER" id="PTHR30385">
    <property type="entry name" value="SIGMA FACTOR F FLAGELLAR"/>
    <property type="match status" value="1"/>
</dbReference>
<dbReference type="EMBL" id="JAPHNL010000292">
    <property type="protein sequence ID" value="MCX3063045.1"/>
    <property type="molecule type" value="Genomic_DNA"/>
</dbReference>
<dbReference type="Pfam" id="PF04542">
    <property type="entry name" value="Sigma70_r2"/>
    <property type="match status" value="1"/>
</dbReference>
<dbReference type="InterPro" id="IPR013325">
    <property type="entry name" value="RNA_pol_sigma_r2"/>
</dbReference>
<feature type="region of interest" description="Disordered" evidence="5">
    <location>
        <begin position="326"/>
        <end position="400"/>
    </location>
</feature>
<feature type="domain" description="RNA polymerase sigma-70 region 2" evidence="6">
    <location>
        <begin position="46"/>
        <end position="110"/>
    </location>
</feature>
<keyword evidence="3" id="KW-0238">DNA-binding</keyword>
<comment type="caution">
    <text evidence="8">The sequence shown here is derived from an EMBL/GenBank/DDBJ whole genome shotgun (WGS) entry which is preliminary data.</text>
</comment>
<organism evidence="8 9">
    <name type="scientific">Streptomyces beihaiensis</name>
    <dbReference type="NCBI Taxonomy" id="2984495"/>
    <lineage>
        <taxon>Bacteria</taxon>
        <taxon>Bacillati</taxon>
        <taxon>Actinomycetota</taxon>
        <taxon>Actinomycetes</taxon>
        <taxon>Kitasatosporales</taxon>
        <taxon>Streptomycetaceae</taxon>
        <taxon>Streptomyces</taxon>
    </lineage>
</organism>
<reference evidence="8" key="1">
    <citation type="submission" date="2022-10" db="EMBL/GenBank/DDBJ databases">
        <title>Streptomyces beihaiensis sp. nov., a chitin degrading actinobacterium, isolated from shrimp pond soil.</title>
        <authorList>
            <person name="Xie J."/>
            <person name="Shen N."/>
        </authorList>
    </citation>
    <scope>NUCLEOTIDE SEQUENCE</scope>
    <source>
        <strain evidence="8">GXMU-J5</strain>
    </source>
</reference>
<evidence type="ECO:0000256" key="3">
    <source>
        <dbReference type="ARBA" id="ARBA00023125"/>
    </source>
</evidence>
<protein>
    <submittedName>
        <fullName evidence="8">Sigma-70 family RNA polymerase sigma factor</fullName>
    </submittedName>
</protein>
<evidence type="ECO:0000313" key="9">
    <source>
        <dbReference type="Proteomes" id="UP001163064"/>
    </source>
</evidence>
<feature type="region of interest" description="Disordered" evidence="5">
    <location>
        <begin position="267"/>
        <end position="295"/>
    </location>
</feature>
<keyword evidence="1" id="KW-0805">Transcription regulation</keyword>
<name>A0ABT3U1W5_9ACTN</name>
<dbReference type="RefSeq" id="WP_266603657.1">
    <property type="nucleotide sequence ID" value="NZ_JAPHNL010000292.1"/>
</dbReference>
<evidence type="ECO:0000256" key="1">
    <source>
        <dbReference type="ARBA" id="ARBA00023015"/>
    </source>
</evidence>
<dbReference type="SUPFAM" id="SSF88659">
    <property type="entry name" value="Sigma3 and sigma4 domains of RNA polymerase sigma factors"/>
    <property type="match status" value="2"/>
</dbReference>
<dbReference type="PANTHER" id="PTHR30385:SF4">
    <property type="entry name" value="RNA POLYMERASE SIGMA-E FACTOR"/>
    <property type="match status" value="1"/>
</dbReference>
<dbReference type="Pfam" id="PF04545">
    <property type="entry name" value="Sigma70_r4"/>
    <property type="match status" value="1"/>
</dbReference>
<feature type="compositionally biased region" description="Basic residues" evidence="5">
    <location>
        <begin position="335"/>
        <end position="344"/>
    </location>
</feature>
<dbReference type="PRINTS" id="PR00046">
    <property type="entry name" value="SIGMA70FCT"/>
</dbReference>
<dbReference type="InterPro" id="IPR007630">
    <property type="entry name" value="RNA_pol_sigma70_r4"/>
</dbReference>
<dbReference type="InterPro" id="IPR013324">
    <property type="entry name" value="RNA_pol_sigma_r3/r4-like"/>
</dbReference>
<evidence type="ECO:0000256" key="5">
    <source>
        <dbReference type="SAM" id="MobiDB-lite"/>
    </source>
</evidence>
<dbReference type="InterPro" id="IPR014284">
    <property type="entry name" value="RNA_pol_sigma-70_dom"/>
</dbReference>
<keyword evidence="2" id="KW-0731">Sigma factor</keyword>
<gene>
    <name evidence="8" type="ORF">OFY01_25440</name>
</gene>
<keyword evidence="9" id="KW-1185">Reference proteome</keyword>
<evidence type="ECO:0000259" key="6">
    <source>
        <dbReference type="Pfam" id="PF04542"/>
    </source>
</evidence>
<sequence>MPSQRYDGSPTAELSSERIDALMRDLAARPPGQGRTAARERTISLLVPLARRVARRFRAQSEDYDDLVQVASLGLVKAVDGYDPTLGHAFLSYALPTIVGEIKRHIRDHTTPVRLPRPVQEARALIFQAVAELQQRDGGRSPSPAQISENTGLEPGRVTATLRAVRECNPRYLDAQATDGEDCAIISRLGAEDRELSRVVDSVALTSAVKQLPEQDRHVLYLRFYRERTQQQIADVVGVSQMQVSRILTRCLQRLRVALASEPVPAEDRPARMCPRRTRPLRSTGPTPCSSGADRVRLPAASAPCERASTGDVLRCHRFSLPRRAGALRAARPSAKARRSRRAGSRAPGGRIPDRFRDGQPSCRPADRGGRRGARRAASPRQRGDSTVLPRPPPAFPAARRTWHDRSRAALTHELRDRPHDGQTPPALLMRMRRCGVRSRVVSSPATRKAGVPWRTHPRCRRRLATAHALRGPCGSTRSWPTASVAP</sequence>
<dbReference type="InterPro" id="IPR036388">
    <property type="entry name" value="WH-like_DNA-bd_sf"/>
</dbReference>
<keyword evidence="4" id="KW-0804">Transcription</keyword>
<accession>A0ABT3U1W5</accession>
<evidence type="ECO:0000259" key="7">
    <source>
        <dbReference type="Pfam" id="PF04545"/>
    </source>
</evidence>
<evidence type="ECO:0000256" key="2">
    <source>
        <dbReference type="ARBA" id="ARBA00023082"/>
    </source>
</evidence>
<dbReference type="NCBIfam" id="TIGR02937">
    <property type="entry name" value="sigma70-ECF"/>
    <property type="match status" value="1"/>
</dbReference>
<dbReference type="InterPro" id="IPR007627">
    <property type="entry name" value="RNA_pol_sigma70_r2"/>
</dbReference>
<dbReference type="CDD" id="cd06171">
    <property type="entry name" value="Sigma70_r4"/>
    <property type="match status" value="1"/>
</dbReference>
<feature type="domain" description="RNA polymerase sigma-70 region 4" evidence="7">
    <location>
        <begin position="209"/>
        <end position="256"/>
    </location>
</feature>
<dbReference type="InterPro" id="IPR000943">
    <property type="entry name" value="RNA_pol_sigma70"/>
</dbReference>
<dbReference type="Gene3D" id="1.20.120.1810">
    <property type="match status" value="1"/>
</dbReference>
<dbReference type="Proteomes" id="UP001163064">
    <property type="component" value="Unassembled WGS sequence"/>
</dbReference>
<evidence type="ECO:0000313" key="8">
    <source>
        <dbReference type="EMBL" id="MCX3063045.1"/>
    </source>
</evidence>
<evidence type="ECO:0000256" key="4">
    <source>
        <dbReference type="ARBA" id="ARBA00023163"/>
    </source>
</evidence>